<keyword evidence="3" id="KW-1185">Reference proteome</keyword>
<evidence type="ECO:0000313" key="2">
    <source>
        <dbReference type="EMBL" id="MFD0724577.1"/>
    </source>
</evidence>
<name>A0ABW2Y7Q5_9GAMM</name>
<feature type="region of interest" description="Disordered" evidence="1">
    <location>
        <begin position="152"/>
        <end position="174"/>
    </location>
</feature>
<dbReference type="EMBL" id="JBHTIF010000001">
    <property type="protein sequence ID" value="MFD0724577.1"/>
    <property type="molecule type" value="Genomic_DNA"/>
</dbReference>
<feature type="compositionally biased region" description="Basic and acidic residues" evidence="1">
    <location>
        <begin position="156"/>
        <end position="168"/>
    </location>
</feature>
<proteinExistence type="predicted"/>
<accession>A0ABW2Y7Q5</accession>
<dbReference type="RefSeq" id="WP_386822231.1">
    <property type="nucleotide sequence ID" value="NZ_JBHTIF010000001.1"/>
</dbReference>
<gene>
    <name evidence="2" type="ORF">ACFQ0E_03085</name>
</gene>
<evidence type="ECO:0000313" key="3">
    <source>
        <dbReference type="Proteomes" id="UP001597110"/>
    </source>
</evidence>
<comment type="caution">
    <text evidence="2">The sequence shown here is derived from an EMBL/GenBank/DDBJ whole genome shotgun (WGS) entry which is preliminary data.</text>
</comment>
<sequence>MDALTTIGSSLALPDTDDYFGFKIWVVVPVNSPTGVLIDGLHPGDQVIVNQARNHNGMGAFTDSKMRQVPGIVGLANALLARSNSLLYPDDAAARPFANAWADAFATIKQAVHENPIQHKRRNPFGKDPGDNKYKLDEGGVILCMPEAAGPIYSSKDTRPADGSRDNGRQPQYWPRSVKELNSGFLYHVKPSVITAAATRPGGLIVVAFDKDNAYGDNNGAYALEIDILRTMRSPPGQMQWQIFDRLSDAPPTSSIGDLGLNG</sequence>
<evidence type="ECO:0000256" key="1">
    <source>
        <dbReference type="SAM" id="MobiDB-lite"/>
    </source>
</evidence>
<organism evidence="2 3">
    <name type="scientific">Lysobacter brunescens</name>
    <dbReference type="NCBI Taxonomy" id="262323"/>
    <lineage>
        <taxon>Bacteria</taxon>
        <taxon>Pseudomonadati</taxon>
        <taxon>Pseudomonadota</taxon>
        <taxon>Gammaproteobacteria</taxon>
        <taxon>Lysobacterales</taxon>
        <taxon>Lysobacteraceae</taxon>
        <taxon>Lysobacter</taxon>
    </lineage>
</organism>
<dbReference type="Proteomes" id="UP001597110">
    <property type="component" value="Unassembled WGS sequence"/>
</dbReference>
<protein>
    <submittedName>
        <fullName evidence="2">Uncharacterized protein</fullName>
    </submittedName>
</protein>
<reference evidence="3" key="1">
    <citation type="journal article" date="2019" name="Int. J. Syst. Evol. Microbiol.">
        <title>The Global Catalogue of Microorganisms (GCM) 10K type strain sequencing project: providing services to taxonomists for standard genome sequencing and annotation.</title>
        <authorList>
            <consortium name="The Broad Institute Genomics Platform"/>
            <consortium name="The Broad Institute Genome Sequencing Center for Infectious Disease"/>
            <person name="Wu L."/>
            <person name="Ma J."/>
        </authorList>
    </citation>
    <scope>NUCLEOTIDE SEQUENCE [LARGE SCALE GENOMIC DNA]</scope>
    <source>
        <strain evidence="3">CCUG 55585</strain>
    </source>
</reference>